<dbReference type="Proteomes" id="UP000196560">
    <property type="component" value="Unassembled WGS sequence"/>
</dbReference>
<dbReference type="RefSeq" id="WP_087186851.1">
    <property type="nucleotide sequence ID" value="NZ_NFHO01000010.1"/>
</dbReference>
<protein>
    <submittedName>
        <fullName evidence="1">Uncharacterized protein</fullName>
    </submittedName>
</protein>
<accession>A0A1Y3U994</accession>
<proteinExistence type="predicted"/>
<evidence type="ECO:0000313" key="2">
    <source>
        <dbReference type="Proteomes" id="UP000196560"/>
    </source>
</evidence>
<dbReference type="AlphaFoldDB" id="A0A1Y3U994"/>
<organism evidence="1 2">
    <name type="scientific">Enorma massiliensis</name>
    <dbReference type="NCBI Taxonomy" id="1472761"/>
    <lineage>
        <taxon>Bacteria</taxon>
        <taxon>Bacillati</taxon>
        <taxon>Actinomycetota</taxon>
        <taxon>Coriobacteriia</taxon>
        <taxon>Coriobacteriales</taxon>
        <taxon>Coriobacteriaceae</taxon>
        <taxon>Enorma</taxon>
    </lineage>
</organism>
<gene>
    <name evidence="1" type="ORF">B5G21_08715</name>
</gene>
<evidence type="ECO:0000313" key="1">
    <source>
        <dbReference type="EMBL" id="OUN41920.1"/>
    </source>
</evidence>
<name>A0A1Y3U994_9ACTN</name>
<sequence length="695" mass="79594">MSWEWDRYHDELLKRTNKFPPLMRREYDGTANWLAPRRFPLPVYRLLDDQYGLLRRVSLAEHPCDPSLGWGVIHIEPRKGIVEHIFLSSLIWSLVQLNASERHRFFGVPLTDIDHPTVGYLSWREIPDLAPEETNGTLIAMSSLLTHSLTHLENDNYRESACSLDSFGDIATLADEAQTMPQIIVYDRTGGITRTNERTDYLLTLFTAYDRQLGSVPHKLIILGDNTGPHRLALRSRSADGEHLVCVDAPLRDSEYLSFLLGWERWSNSRSTPLNRLSQAKNLLKETFTDIQTLGMGNPVFAYKPCDTYSTHIENNQATFDIFCTFVAQQNDGLRVQSTTQLSNVLMSRMTFEQREEARCALWAFLLSGGFKHSKRVAYEQTLNRWYLAMRNARTNPKDTMPFDFLDAPPEISTHVGNECVQTIMDNPILINIFNTAYREKEGEGREALILLLNEALALGLIAQSAVVFLEDSKTGFSGRTLSAFSQAMDLPAWKEFVTRLFCALDEARKPLLARKVLHNMYPFFRNESVVADTWEDPEEVNRLAREQAAACPLGGITYEMHVEMIKRAHWEVAAMRKEEYADAVIRASLDYNLRADKNLPEAWKYWVGCASINEDFAQAIPNLESWQISNNKSYLRSLLEAPIPACDNALLLLRFVNEEQQGDAELTLKDDLPRSAPPRTRAWRYRYGPRSRTR</sequence>
<dbReference type="EMBL" id="NFHO01000010">
    <property type="protein sequence ID" value="OUN41920.1"/>
    <property type="molecule type" value="Genomic_DNA"/>
</dbReference>
<reference evidence="2" key="1">
    <citation type="submission" date="2017-04" db="EMBL/GenBank/DDBJ databases">
        <title>Function of individual gut microbiota members based on whole genome sequencing of pure cultures obtained from chicken caecum.</title>
        <authorList>
            <person name="Medvecky M."/>
            <person name="Cejkova D."/>
            <person name="Polansky O."/>
            <person name="Karasova D."/>
            <person name="Kubasova T."/>
            <person name="Cizek A."/>
            <person name="Rychlik I."/>
        </authorList>
    </citation>
    <scope>NUCLEOTIDE SEQUENCE [LARGE SCALE GENOMIC DNA]</scope>
    <source>
        <strain evidence="2">An70</strain>
    </source>
</reference>
<comment type="caution">
    <text evidence="1">The sequence shown here is derived from an EMBL/GenBank/DDBJ whole genome shotgun (WGS) entry which is preliminary data.</text>
</comment>
<keyword evidence="2" id="KW-1185">Reference proteome</keyword>